<evidence type="ECO:0000256" key="12">
    <source>
        <dbReference type="PIRNR" id="PIRNR006250"/>
    </source>
</evidence>
<dbReference type="CDD" id="cd01572">
    <property type="entry name" value="QPRTase"/>
    <property type="match status" value="1"/>
</dbReference>
<dbReference type="InterPro" id="IPR036068">
    <property type="entry name" value="Nicotinate_pribotase-like_C"/>
</dbReference>
<dbReference type="SUPFAM" id="SSF54675">
    <property type="entry name" value="Nicotinate/Quinolinate PRTase N-terminal domain-like"/>
    <property type="match status" value="1"/>
</dbReference>
<dbReference type="Pfam" id="PF01729">
    <property type="entry name" value="QRPTase_C"/>
    <property type="match status" value="1"/>
</dbReference>
<dbReference type="PANTHER" id="PTHR32179:SF3">
    <property type="entry name" value="NICOTINATE-NUCLEOTIDE PYROPHOSPHORYLASE [CARBOXYLATING]"/>
    <property type="match status" value="1"/>
</dbReference>
<proteinExistence type="inferred from homology"/>
<dbReference type="GO" id="GO:0034213">
    <property type="term" value="P:quinolinate catabolic process"/>
    <property type="evidence" value="ECO:0007669"/>
    <property type="project" value="TreeGrafter"/>
</dbReference>
<organism evidence="15 16">
    <name type="scientific">Torulaspora globosa</name>
    <dbReference type="NCBI Taxonomy" id="48254"/>
    <lineage>
        <taxon>Eukaryota</taxon>
        <taxon>Fungi</taxon>
        <taxon>Dikarya</taxon>
        <taxon>Ascomycota</taxon>
        <taxon>Saccharomycotina</taxon>
        <taxon>Saccharomycetes</taxon>
        <taxon>Saccharomycetales</taxon>
        <taxon>Saccharomycetaceae</taxon>
        <taxon>Torulaspora</taxon>
    </lineage>
</organism>
<evidence type="ECO:0000256" key="11">
    <source>
        <dbReference type="ARBA" id="ARBA00047445"/>
    </source>
</evidence>
<keyword evidence="8 12" id="KW-0328">Glycosyltransferase</keyword>
<dbReference type="Proteomes" id="UP000510647">
    <property type="component" value="Chromosome 4"/>
</dbReference>
<evidence type="ECO:0000256" key="2">
    <source>
        <dbReference type="ARBA" id="ARBA00004893"/>
    </source>
</evidence>
<dbReference type="EC" id="2.4.2.19" evidence="5 12"/>
<protein>
    <recommendedName>
        <fullName evidence="6 12">Nicotinate-nucleotide pyrophosphorylase [carboxylating]</fullName>
        <ecNumber evidence="5 12">2.4.2.19</ecNumber>
    </recommendedName>
    <alternativeName>
        <fullName evidence="10 12">Quinolinate phosphoribosyltransferase [decarboxylating]</fullName>
    </alternativeName>
</protein>
<evidence type="ECO:0000313" key="16">
    <source>
        <dbReference type="Proteomes" id="UP000510647"/>
    </source>
</evidence>
<dbReference type="Gene3D" id="3.90.1170.20">
    <property type="entry name" value="Quinolinate phosphoribosyl transferase, N-terminal domain"/>
    <property type="match status" value="1"/>
</dbReference>
<keyword evidence="7 12" id="KW-0662">Pyridine nucleotide biosynthesis</keyword>
<dbReference type="InterPro" id="IPR022412">
    <property type="entry name" value="Quinolinate_PRibosylTrfase_N"/>
</dbReference>
<feature type="domain" description="Quinolinate phosphoribosyl transferase N-terminal" evidence="14">
    <location>
        <begin position="42"/>
        <end position="117"/>
    </location>
</feature>
<dbReference type="InterPro" id="IPR004393">
    <property type="entry name" value="NadC"/>
</dbReference>
<comment type="similarity">
    <text evidence="3 12">Belongs to the NadC/ModD family.</text>
</comment>
<dbReference type="InterPro" id="IPR013785">
    <property type="entry name" value="Aldolase_TIM"/>
</dbReference>
<dbReference type="InterPro" id="IPR037128">
    <property type="entry name" value="Quinolinate_PRibosylTase_N_sf"/>
</dbReference>
<gene>
    <name evidence="15" type="ORF">HG537_0D00370</name>
</gene>
<dbReference type="GO" id="GO:0009435">
    <property type="term" value="P:NAD+ biosynthetic process"/>
    <property type="evidence" value="ECO:0007669"/>
    <property type="project" value="UniProtKB-UniPathway"/>
</dbReference>
<evidence type="ECO:0000256" key="7">
    <source>
        <dbReference type="ARBA" id="ARBA00022642"/>
    </source>
</evidence>
<evidence type="ECO:0000259" key="13">
    <source>
        <dbReference type="Pfam" id="PF01729"/>
    </source>
</evidence>
<evidence type="ECO:0000256" key="9">
    <source>
        <dbReference type="ARBA" id="ARBA00022679"/>
    </source>
</evidence>
<dbReference type="InterPro" id="IPR002638">
    <property type="entry name" value="Quinolinate_PRibosylTrfase_C"/>
</dbReference>
<sequence>MPVFENLLPVSGQWRQEVTNWLQEDVPSFDYGGYVVGCERKSATLLCKQDGILSGVPFAQEVFNQCQLEVEWFYQEGEKLEPSKTATGKLAVAKVTGKAKDILLAERTALNLLSRSSGIATTARQTVELARKVGYQGIIAGTRKTTPGLRRLEKYSMLVGGCDSHRYDLSSMVMLKDNHIWSLGSITKAVKSARDACGFAVKIEVECQSEQEADEAIAAGADVIMLDNFTNDSLKTCARSLKQKWQGKKHFLLECSGGLRLDNLETYLCSDIDIYSTSSIHQGCKVVDFSLKIDH</sequence>
<dbReference type="InterPro" id="IPR027277">
    <property type="entry name" value="NadC/ModD"/>
</dbReference>
<dbReference type="EMBL" id="CP059270">
    <property type="protein sequence ID" value="QLQ80037.1"/>
    <property type="molecule type" value="Genomic_DNA"/>
</dbReference>
<reference evidence="15 16" key="1">
    <citation type="submission" date="2020-06" db="EMBL/GenBank/DDBJ databases">
        <title>The yeast mating-type switching endonuclease HO is a domesticated member of an unorthodox homing genetic element family.</title>
        <authorList>
            <person name="Coughlan A.Y."/>
            <person name="Lombardi L."/>
            <person name="Braun-Galleani S."/>
            <person name="Martos A.R."/>
            <person name="Galeote V."/>
            <person name="Bigey F."/>
            <person name="Dequin S."/>
            <person name="Byrne K.P."/>
            <person name="Wolfe K.H."/>
        </authorList>
    </citation>
    <scope>NUCLEOTIDE SEQUENCE [LARGE SCALE GENOMIC DNA]</scope>
    <source>
        <strain evidence="15 16">CBS2947</strain>
    </source>
</reference>
<evidence type="ECO:0000256" key="10">
    <source>
        <dbReference type="ARBA" id="ARBA00033102"/>
    </source>
</evidence>
<dbReference type="OrthoDB" id="10067394at2759"/>
<accession>A0A7H9HTK1</accession>
<comment type="subunit">
    <text evidence="4 12">Hexamer formed by 3 homodimers.</text>
</comment>
<evidence type="ECO:0000313" key="15">
    <source>
        <dbReference type="EMBL" id="QLQ80037.1"/>
    </source>
</evidence>
<comment type="function">
    <text evidence="1 12">Involved in the catabolism of quinolinic acid (QA).</text>
</comment>
<evidence type="ECO:0000259" key="14">
    <source>
        <dbReference type="Pfam" id="PF02749"/>
    </source>
</evidence>
<evidence type="ECO:0000256" key="1">
    <source>
        <dbReference type="ARBA" id="ARBA00003237"/>
    </source>
</evidence>
<dbReference type="AlphaFoldDB" id="A0A7H9HTK1"/>
<feature type="domain" description="Quinolinate phosphoribosyl transferase C-terminal" evidence="13">
    <location>
        <begin position="119"/>
        <end position="292"/>
    </location>
</feature>
<dbReference type="FunFam" id="3.90.1170.20:FF:000003">
    <property type="entry name" value="Nicotinate-nucleotide pyrophosphorylase [carboxylating]"/>
    <property type="match status" value="1"/>
</dbReference>
<evidence type="ECO:0000256" key="8">
    <source>
        <dbReference type="ARBA" id="ARBA00022676"/>
    </source>
</evidence>
<dbReference type="NCBIfam" id="TIGR00078">
    <property type="entry name" value="nadC"/>
    <property type="match status" value="1"/>
</dbReference>
<comment type="catalytic activity">
    <reaction evidence="11 12">
        <text>nicotinate beta-D-ribonucleotide + CO2 + diphosphate = quinolinate + 5-phospho-alpha-D-ribose 1-diphosphate + 2 H(+)</text>
        <dbReference type="Rhea" id="RHEA:12733"/>
        <dbReference type="ChEBI" id="CHEBI:15378"/>
        <dbReference type="ChEBI" id="CHEBI:16526"/>
        <dbReference type="ChEBI" id="CHEBI:29959"/>
        <dbReference type="ChEBI" id="CHEBI:33019"/>
        <dbReference type="ChEBI" id="CHEBI:57502"/>
        <dbReference type="ChEBI" id="CHEBI:58017"/>
        <dbReference type="EC" id="2.4.2.19"/>
    </reaction>
</comment>
<name>A0A7H9HTK1_9SACH</name>
<evidence type="ECO:0000256" key="4">
    <source>
        <dbReference type="ARBA" id="ARBA00011218"/>
    </source>
</evidence>
<keyword evidence="9 12" id="KW-0808">Transferase</keyword>
<dbReference type="SUPFAM" id="SSF51690">
    <property type="entry name" value="Nicotinate/Quinolinate PRTase C-terminal domain-like"/>
    <property type="match status" value="1"/>
</dbReference>
<dbReference type="UniPathway" id="UPA00253">
    <property type="reaction ID" value="UER00331"/>
</dbReference>
<dbReference type="PANTHER" id="PTHR32179">
    <property type="entry name" value="NICOTINATE-NUCLEOTIDE PYROPHOSPHORYLASE [CARBOXYLATING]"/>
    <property type="match status" value="1"/>
</dbReference>
<evidence type="ECO:0000256" key="3">
    <source>
        <dbReference type="ARBA" id="ARBA00009400"/>
    </source>
</evidence>
<dbReference type="FunFam" id="3.20.20.70:FF:000090">
    <property type="entry name" value="Nicotinate-nucleotide pyrophosphorylase [carboxylating]"/>
    <property type="match status" value="1"/>
</dbReference>
<dbReference type="PIRSF" id="PIRSF006250">
    <property type="entry name" value="NadC_ModD"/>
    <property type="match status" value="1"/>
</dbReference>
<evidence type="ECO:0000256" key="5">
    <source>
        <dbReference type="ARBA" id="ARBA00011944"/>
    </source>
</evidence>
<dbReference type="Gene3D" id="3.20.20.70">
    <property type="entry name" value="Aldolase class I"/>
    <property type="match status" value="1"/>
</dbReference>
<keyword evidence="16" id="KW-1185">Reference proteome</keyword>
<dbReference type="GO" id="GO:0005737">
    <property type="term" value="C:cytoplasm"/>
    <property type="evidence" value="ECO:0007669"/>
    <property type="project" value="TreeGrafter"/>
</dbReference>
<dbReference type="Pfam" id="PF02749">
    <property type="entry name" value="QRPTase_N"/>
    <property type="match status" value="1"/>
</dbReference>
<comment type="pathway">
    <text evidence="2 12">Cofactor biosynthesis; NAD(+) biosynthesis; nicotinate D-ribonucleotide from quinolinate: step 1/1.</text>
</comment>
<dbReference type="GO" id="GO:0004514">
    <property type="term" value="F:nicotinate-nucleotide diphosphorylase (carboxylating) activity"/>
    <property type="evidence" value="ECO:0007669"/>
    <property type="project" value="UniProtKB-EC"/>
</dbReference>
<evidence type="ECO:0000256" key="6">
    <source>
        <dbReference type="ARBA" id="ARBA00020990"/>
    </source>
</evidence>